<sequence>MFILFTIYSSMNYPKILSTKKSIHDTLFTRHHPRHTIHEKPIHDTFIYNHHPHITRS</sequence>
<dbReference type="AlphaFoldDB" id="A0A816VDL5"/>
<dbReference type="EMBL" id="HG994357">
    <property type="protein sequence ID" value="CAF2121520.1"/>
    <property type="molecule type" value="Genomic_DNA"/>
</dbReference>
<protein>
    <submittedName>
        <fullName evidence="1">(rape) hypothetical protein</fullName>
    </submittedName>
</protein>
<dbReference type="Proteomes" id="UP001295469">
    <property type="component" value="Chromosome A03"/>
</dbReference>
<name>A0A816VDL5_BRANA</name>
<proteinExistence type="predicted"/>
<accession>A0A816VDL5</accession>
<gene>
    <name evidence="1" type="ORF">DARMORV10_A03P13950.1</name>
</gene>
<reference evidence="1" key="1">
    <citation type="submission" date="2021-01" db="EMBL/GenBank/DDBJ databases">
        <authorList>
            <consortium name="Genoscope - CEA"/>
            <person name="William W."/>
        </authorList>
    </citation>
    <scope>NUCLEOTIDE SEQUENCE</scope>
</reference>
<organism evidence="1">
    <name type="scientific">Brassica napus</name>
    <name type="common">Rape</name>
    <dbReference type="NCBI Taxonomy" id="3708"/>
    <lineage>
        <taxon>Eukaryota</taxon>
        <taxon>Viridiplantae</taxon>
        <taxon>Streptophyta</taxon>
        <taxon>Embryophyta</taxon>
        <taxon>Tracheophyta</taxon>
        <taxon>Spermatophyta</taxon>
        <taxon>Magnoliopsida</taxon>
        <taxon>eudicotyledons</taxon>
        <taxon>Gunneridae</taxon>
        <taxon>Pentapetalae</taxon>
        <taxon>rosids</taxon>
        <taxon>malvids</taxon>
        <taxon>Brassicales</taxon>
        <taxon>Brassicaceae</taxon>
        <taxon>Brassiceae</taxon>
        <taxon>Brassica</taxon>
    </lineage>
</organism>
<evidence type="ECO:0000313" key="1">
    <source>
        <dbReference type="EMBL" id="CAF2121520.1"/>
    </source>
</evidence>